<feature type="region of interest" description="Disordered" evidence="5">
    <location>
        <begin position="294"/>
        <end position="319"/>
    </location>
</feature>
<keyword evidence="3" id="KW-0963">Cytoplasm</keyword>
<evidence type="ECO:0008006" key="8">
    <source>
        <dbReference type="Google" id="ProtNLM"/>
    </source>
</evidence>
<reference evidence="6" key="1">
    <citation type="journal article" date="2023" name="G3 (Bethesda)">
        <title>A reference genome for the long-term kleptoplast-retaining sea slug Elysia crispata morphotype clarki.</title>
        <authorList>
            <person name="Eastman K.E."/>
            <person name="Pendleton A.L."/>
            <person name="Shaikh M.A."/>
            <person name="Suttiyut T."/>
            <person name="Ogas R."/>
            <person name="Tomko P."/>
            <person name="Gavelis G."/>
            <person name="Widhalm J.R."/>
            <person name="Wisecaver J.H."/>
        </authorList>
    </citation>
    <scope>NUCLEOTIDE SEQUENCE</scope>
    <source>
        <strain evidence="6">ECLA1</strain>
    </source>
</reference>
<evidence type="ECO:0000256" key="1">
    <source>
        <dbReference type="ARBA" id="ARBA00004496"/>
    </source>
</evidence>
<comment type="subcellular location">
    <subcellularLocation>
        <location evidence="1">Cytoplasm</location>
    </subcellularLocation>
</comment>
<comment type="similarity">
    <text evidence="2">Belongs to the MLF family.</text>
</comment>
<feature type="region of interest" description="Disordered" evidence="5">
    <location>
        <begin position="1"/>
        <end position="35"/>
    </location>
</feature>
<dbReference type="Pfam" id="PF10248">
    <property type="entry name" value="Mlf1IP"/>
    <property type="match status" value="1"/>
</dbReference>
<dbReference type="GO" id="GO:0030833">
    <property type="term" value="P:regulation of actin filament polymerization"/>
    <property type="evidence" value="ECO:0007669"/>
    <property type="project" value="TreeGrafter"/>
</dbReference>
<accession>A0AAE1DA12</accession>
<name>A0AAE1DA12_9GAST</name>
<feature type="compositionally biased region" description="Polar residues" evidence="5">
    <location>
        <begin position="16"/>
        <end position="27"/>
    </location>
</feature>
<feature type="compositionally biased region" description="Polar residues" evidence="5">
    <location>
        <begin position="214"/>
        <end position="226"/>
    </location>
</feature>
<evidence type="ECO:0000256" key="3">
    <source>
        <dbReference type="ARBA" id="ARBA00022490"/>
    </source>
</evidence>
<evidence type="ECO:0000256" key="2">
    <source>
        <dbReference type="ARBA" id="ARBA00008332"/>
    </source>
</evidence>
<dbReference type="Proteomes" id="UP001283361">
    <property type="component" value="Unassembled WGS sequence"/>
</dbReference>
<dbReference type="GO" id="GO:0043066">
    <property type="term" value="P:negative regulation of apoptotic process"/>
    <property type="evidence" value="ECO:0007669"/>
    <property type="project" value="InterPro"/>
</dbReference>
<evidence type="ECO:0000256" key="5">
    <source>
        <dbReference type="SAM" id="MobiDB-lite"/>
    </source>
</evidence>
<keyword evidence="4" id="KW-0597">Phosphoprotein</keyword>
<dbReference type="InterPro" id="IPR017248">
    <property type="entry name" value="HAX-1"/>
</dbReference>
<dbReference type="GO" id="GO:0005739">
    <property type="term" value="C:mitochondrion"/>
    <property type="evidence" value="ECO:0007669"/>
    <property type="project" value="TreeGrafter"/>
</dbReference>
<dbReference type="InterPro" id="IPR019376">
    <property type="entry name" value="Myeloid_leukemia_factor"/>
</dbReference>
<dbReference type="GO" id="GO:0016529">
    <property type="term" value="C:sarcoplasmic reticulum"/>
    <property type="evidence" value="ECO:0007669"/>
    <property type="project" value="TreeGrafter"/>
</dbReference>
<evidence type="ECO:0000313" key="6">
    <source>
        <dbReference type="EMBL" id="KAK3762871.1"/>
    </source>
</evidence>
<dbReference type="PANTHER" id="PTHR14938:SF2">
    <property type="entry name" value="HCLS1-ASSOCIATED PROTEIN X-1"/>
    <property type="match status" value="1"/>
</dbReference>
<feature type="compositionally biased region" description="Basic and acidic residues" evidence="5">
    <location>
        <begin position="229"/>
        <end position="281"/>
    </location>
</feature>
<dbReference type="GO" id="GO:0016324">
    <property type="term" value="C:apical plasma membrane"/>
    <property type="evidence" value="ECO:0007669"/>
    <property type="project" value="TreeGrafter"/>
</dbReference>
<comment type="caution">
    <text evidence="6">The sequence shown here is derived from an EMBL/GenBank/DDBJ whole genome shotgun (WGS) entry which is preliminary data.</text>
</comment>
<feature type="compositionally biased region" description="Basic and acidic residues" evidence="5">
    <location>
        <begin position="192"/>
        <end position="203"/>
    </location>
</feature>
<keyword evidence="7" id="KW-1185">Reference proteome</keyword>
<feature type="compositionally biased region" description="Basic and acidic residues" evidence="5">
    <location>
        <begin position="122"/>
        <end position="137"/>
    </location>
</feature>
<proteinExistence type="inferred from homology"/>
<evidence type="ECO:0000313" key="7">
    <source>
        <dbReference type="Proteomes" id="UP001283361"/>
    </source>
</evidence>
<dbReference type="AlphaFoldDB" id="A0AAE1DA12"/>
<organism evidence="6 7">
    <name type="scientific">Elysia crispata</name>
    <name type="common">lettuce slug</name>
    <dbReference type="NCBI Taxonomy" id="231223"/>
    <lineage>
        <taxon>Eukaryota</taxon>
        <taxon>Metazoa</taxon>
        <taxon>Spiralia</taxon>
        <taxon>Lophotrochozoa</taxon>
        <taxon>Mollusca</taxon>
        <taxon>Gastropoda</taxon>
        <taxon>Heterobranchia</taxon>
        <taxon>Euthyneura</taxon>
        <taxon>Panpulmonata</taxon>
        <taxon>Sacoglossa</taxon>
        <taxon>Placobranchoidea</taxon>
        <taxon>Plakobranchidae</taxon>
        <taxon>Elysia</taxon>
    </lineage>
</organism>
<dbReference type="GO" id="GO:0015629">
    <property type="term" value="C:actin cytoskeleton"/>
    <property type="evidence" value="ECO:0007669"/>
    <property type="project" value="TreeGrafter"/>
</dbReference>
<evidence type="ECO:0000256" key="4">
    <source>
        <dbReference type="ARBA" id="ARBA00022553"/>
    </source>
</evidence>
<dbReference type="PANTHER" id="PTHR14938">
    <property type="entry name" value="HCLS1-ASSOCIATED PROTEIN X-1"/>
    <property type="match status" value="1"/>
</dbReference>
<protein>
    <recommendedName>
        <fullName evidence="8">HCLS1-associated protein X-1</fullName>
    </recommendedName>
</protein>
<feature type="compositionally biased region" description="Basic and acidic residues" evidence="5">
    <location>
        <begin position="160"/>
        <end position="183"/>
    </location>
</feature>
<feature type="region of interest" description="Disordered" evidence="5">
    <location>
        <begin position="89"/>
        <end position="281"/>
    </location>
</feature>
<gene>
    <name evidence="6" type="ORF">RRG08_051024</name>
</gene>
<dbReference type="EMBL" id="JAWDGP010004628">
    <property type="protein sequence ID" value="KAK3762871.1"/>
    <property type="molecule type" value="Genomic_DNA"/>
</dbReference>
<dbReference type="GO" id="GO:0030136">
    <property type="term" value="C:clathrin-coated vesicle"/>
    <property type="evidence" value="ECO:0007669"/>
    <property type="project" value="TreeGrafter"/>
</dbReference>
<sequence>MDDLVRRLFGKGRGPRSNNWNEPPNSNKESHQDHDDVFIGRNGFFGPQSSGLDDMFEHFHRDMFQQMDSLHRQMEDIFKGFGNIDFPSDFSAPSMAPNDPENEGSDNKIFIWSGPSPFFRQSPDHSRKNPRDFMLKEDENDNLIQPEAIKPRFKQGPGHDMPRWDKYSPEKMEDTDLDGKLSDENVLALIKKPGEDSKTDVKKQPPQMKPGSFFSRQSVSISTFNGSDGKVEQKRVVRDSSGREESTVTRSIGDRSHTVTTVKDDSGAQEKHEELHNMNEGDLSKFEELWSKRKLERPSSSPVDSMLSPRAPGMLPVNPNDQGLFFKFFGGGKS</sequence>